<gene>
    <name evidence="8" type="ORF">UFOPK2656_01445</name>
    <name evidence="9" type="ORF">UFOPK3099_00373</name>
    <name evidence="10" type="ORF">UFOPK3651_01016</name>
    <name evidence="11" type="ORF">UFOPK3931_01808</name>
    <name evidence="7" type="ORF">UFOPK4189_00809</name>
</gene>
<sequence length="307" mass="31339">MEGVKFLVYHAGCPRPVPVVNSCTRVDFPQEVSGRLSLTDVTEIPEHLLKRSQARRGAEGGDAASPAAASTPATTEAAVPAVAAKKAVAVPTGPPPAKPDLPVVAAYKARKKIPVWAMVTLSILPLWAFLYVIALRPEPAVATGPIGVGTGLYSGCSGCHGAAGEGGVGYAFNNGSVVATFPHIEDQLRWVKLGSDAYKNAGVQIAGDPNRAGGPHIAGVKGVMPAQAGSLSDAQILAVVCHERYDLAGADMAGAFAEEYALWCAPDSVVYAALLDGSATFATVNTKFADKGVLEIGAVPLAGTTAG</sequence>
<protein>
    <submittedName>
        <fullName evidence="11">Unannotated protein</fullName>
    </submittedName>
</protein>
<evidence type="ECO:0000256" key="2">
    <source>
        <dbReference type="ARBA" id="ARBA00022723"/>
    </source>
</evidence>
<evidence type="ECO:0000313" key="11">
    <source>
        <dbReference type="EMBL" id="CAB4996090.1"/>
    </source>
</evidence>
<evidence type="ECO:0000313" key="7">
    <source>
        <dbReference type="EMBL" id="CAB4363031.1"/>
    </source>
</evidence>
<dbReference type="EMBL" id="CAFBOL010000048">
    <property type="protein sequence ID" value="CAB4996090.1"/>
    <property type="molecule type" value="Genomic_DNA"/>
</dbReference>
<dbReference type="Pfam" id="PF00034">
    <property type="entry name" value="Cytochrom_C"/>
    <property type="match status" value="1"/>
</dbReference>
<evidence type="ECO:0000313" key="8">
    <source>
        <dbReference type="EMBL" id="CAB4722278.1"/>
    </source>
</evidence>
<dbReference type="InterPro" id="IPR009056">
    <property type="entry name" value="Cyt_c-like_dom"/>
</dbReference>
<dbReference type="SUPFAM" id="SSF46626">
    <property type="entry name" value="Cytochrome c"/>
    <property type="match status" value="1"/>
</dbReference>
<dbReference type="EMBL" id="CAESGF010000004">
    <property type="protein sequence ID" value="CAB4363031.1"/>
    <property type="molecule type" value="Genomic_DNA"/>
</dbReference>
<evidence type="ECO:0000313" key="9">
    <source>
        <dbReference type="EMBL" id="CAB4805225.1"/>
    </source>
</evidence>
<feature type="compositionally biased region" description="Low complexity" evidence="4">
    <location>
        <begin position="61"/>
        <end position="72"/>
    </location>
</feature>
<organism evidence="11">
    <name type="scientific">freshwater metagenome</name>
    <dbReference type="NCBI Taxonomy" id="449393"/>
    <lineage>
        <taxon>unclassified sequences</taxon>
        <taxon>metagenomes</taxon>
        <taxon>ecological metagenomes</taxon>
    </lineage>
</organism>
<keyword evidence="1" id="KW-0349">Heme</keyword>
<dbReference type="EMBL" id="CAFBMT010000004">
    <property type="protein sequence ID" value="CAB4923550.1"/>
    <property type="molecule type" value="Genomic_DNA"/>
</dbReference>
<dbReference type="Gene3D" id="1.10.760.10">
    <property type="entry name" value="Cytochrome c-like domain"/>
    <property type="match status" value="1"/>
</dbReference>
<dbReference type="InterPro" id="IPR036909">
    <property type="entry name" value="Cyt_c-like_dom_sf"/>
</dbReference>
<evidence type="ECO:0000256" key="5">
    <source>
        <dbReference type="SAM" id="Phobius"/>
    </source>
</evidence>
<dbReference type="GO" id="GO:0009055">
    <property type="term" value="F:electron transfer activity"/>
    <property type="evidence" value="ECO:0007669"/>
    <property type="project" value="InterPro"/>
</dbReference>
<evidence type="ECO:0000313" key="10">
    <source>
        <dbReference type="EMBL" id="CAB4923550.1"/>
    </source>
</evidence>
<feature type="domain" description="Cytochrome c" evidence="6">
    <location>
        <begin position="144"/>
        <end position="247"/>
    </location>
</feature>
<dbReference type="GO" id="GO:0046872">
    <property type="term" value="F:metal ion binding"/>
    <property type="evidence" value="ECO:0007669"/>
    <property type="project" value="UniProtKB-KW"/>
</dbReference>
<name>A0A6J7NRI3_9ZZZZ</name>
<proteinExistence type="predicted"/>
<dbReference type="PROSITE" id="PS51007">
    <property type="entry name" value="CYTC"/>
    <property type="match status" value="1"/>
</dbReference>
<evidence type="ECO:0000256" key="4">
    <source>
        <dbReference type="SAM" id="MobiDB-lite"/>
    </source>
</evidence>
<dbReference type="EMBL" id="CAFAAV010000017">
    <property type="protein sequence ID" value="CAB4805225.1"/>
    <property type="molecule type" value="Genomic_DNA"/>
</dbReference>
<evidence type="ECO:0000256" key="3">
    <source>
        <dbReference type="ARBA" id="ARBA00023004"/>
    </source>
</evidence>
<feature type="region of interest" description="Disordered" evidence="4">
    <location>
        <begin position="52"/>
        <end position="72"/>
    </location>
</feature>
<keyword evidence="2" id="KW-0479">Metal-binding</keyword>
<keyword evidence="5" id="KW-1133">Transmembrane helix</keyword>
<reference evidence="11" key="1">
    <citation type="submission" date="2020-05" db="EMBL/GenBank/DDBJ databases">
        <authorList>
            <person name="Chiriac C."/>
            <person name="Salcher M."/>
            <person name="Ghai R."/>
            <person name="Kavagutti S V."/>
        </authorList>
    </citation>
    <scope>NUCLEOTIDE SEQUENCE</scope>
</reference>
<dbReference type="GO" id="GO:0020037">
    <property type="term" value="F:heme binding"/>
    <property type="evidence" value="ECO:0007669"/>
    <property type="project" value="InterPro"/>
</dbReference>
<feature type="transmembrane region" description="Helical" evidence="5">
    <location>
        <begin position="115"/>
        <end position="134"/>
    </location>
</feature>
<evidence type="ECO:0000256" key="1">
    <source>
        <dbReference type="ARBA" id="ARBA00022617"/>
    </source>
</evidence>
<keyword evidence="3" id="KW-0408">Iron</keyword>
<accession>A0A6J7NRI3</accession>
<dbReference type="EMBL" id="CAEZYF010000007">
    <property type="protein sequence ID" value="CAB4722278.1"/>
    <property type="molecule type" value="Genomic_DNA"/>
</dbReference>
<evidence type="ECO:0000259" key="6">
    <source>
        <dbReference type="PROSITE" id="PS51007"/>
    </source>
</evidence>
<keyword evidence="5" id="KW-0472">Membrane</keyword>
<keyword evidence="5" id="KW-0812">Transmembrane</keyword>
<dbReference type="AlphaFoldDB" id="A0A6J7NRI3"/>